<dbReference type="AlphaFoldDB" id="A0AAN9YZ24"/>
<comment type="caution">
    <text evidence="3">The sequence shown here is derived from an EMBL/GenBank/DDBJ whole genome shotgun (WGS) entry which is preliminary data.</text>
</comment>
<dbReference type="Gene3D" id="1.20.1070.10">
    <property type="entry name" value="Rhodopsin 7-helix transmembrane proteins"/>
    <property type="match status" value="1"/>
</dbReference>
<keyword evidence="1" id="KW-0812">Transmembrane</keyword>
<dbReference type="PANTHER" id="PTHR46953:SF1">
    <property type="entry name" value="G-PROTEIN COUPLED RECEPTOR MTH-LIKE 1-RELATED"/>
    <property type="match status" value="1"/>
</dbReference>
<feature type="transmembrane region" description="Helical" evidence="1">
    <location>
        <begin position="557"/>
        <end position="577"/>
    </location>
</feature>
<feature type="transmembrane region" description="Helical" evidence="1">
    <location>
        <begin position="726"/>
        <end position="745"/>
    </location>
</feature>
<keyword evidence="2" id="KW-0732">Signal</keyword>
<reference evidence="3 4" key="1">
    <citation type="submission" date="2024-03" db="EMBL/GenBank/DDBJ databases">
        <title>The genome assembly and annotation of the cricket Gryllus longicercus Weissman &amp; Gray.</title>
        <authorList>
            <person name="Szrajer S."/>
            <person name="Gray D."/>
            <person name="Ylla G."/>
        </authorList>
    </citation>
    <scope>NUCLEOTIDE SEQUENCE [LARGE SCALE GENOMIC DNA]</scope>
    <source>
        <strain evidence="3">DAG 2021-001</strain>
        <tissue evidence="3">Whole body minus gut</tissue>
    </source>
</reference>
<name>A0AAN9YZ24_9ORTH</name>
<dbReference type="Proteomes" id="UP001378592">
    <property type="component" value="Unassembled WGS sequence"/>
</dbReference>
<evidence type="ECO:0000313" key="3">
    <source>
        <dbReference type="EMBL" id="KAK7789262.1"/>
    </source>
</evidence>
<feature type="transmembrane region" description="Helical" evidence="1">
    <location>
        <begin position="589"/>
        <end position="608"/>
    </location>
</feature>
<keyword evidence="4" id="KW-1185">Reference proteome</keyword>
<evidence type="ECO:0000256" key="1">
    <source>
        <dbReference type="SAM" id="Phobius"/>
    </source>
</evidence>
<evidence type="ECO:0000256" key="2">
    <source>
        <dbReference type="SAM" id="SignalP"/>
    </source>
</evidence>
<proteinExistence type="predicted"/>
<protein>
    <recommendedName>
        <fullName evidence="5">G-protein coupled receptor</fullName>
    </recommendedName>
</protein>
<organism evidence="3 4">
    <name type="scientific">Gryllus longicercus</name>
    <dbReference type="NCBI Taxonomy" id="2509291"/>
    <lineage>
        <taxon>Eukaryota</taxon>
        <taxon>Metazoa</taxon>
        <taxon>Ecdysozoa</taxon>
        <taxon>Arthropoda</taxon>
        <taxon>Hexapoda</taxon>
        <taxon>Insecta</taxon>
        <taxon>Pterygota</taxon>
        <taxon>Neoptera</taxon>
        <taxon>Polyneoptera</taxon>
        <taxon>Orthoptera</taxon>
        <taxon>Ensifera</taxon>
        <taxon>Gryllidea</taxon>
        <taxon>Grylloidea</taxon>
        <taxon>Gryllidae</taxon>
        <taxon>Gryllinae</taxon>
        <taxon>Gryllus</taxon>
    </lineage>
</organism>
<keyword evidence="1" id="KW-0472">Membrane</keyword>
<dbReference type="EMBL" id="JAZDUA010000799">
    <property type="protein sequence ID" value="KAK7789262.1"/>
    <property type="molecule type" value="Genomic_DNA"/>
</dbReference>
<sequence>MSTAVAAAALLMAAVAWRALAAAEEPLRLEKCCWKSQYYDRAAGECVSAPWSVVDFTREEVLEPPLAEEDARWVPPQLRSRRIHARYDVELRGHRLAVVEADAAAVAALLRVNASAGAFAHVQRFSPAVDARAAWGQSFCLDADAPAPRPAAVVALSGLLTRALRKCCPEGQRLEQSARACVADPPWAVREVGAWVPPTPWLNASGARVEVDNFGFQWNVAVRVDEEDDAVWRLTAPPAKPEFKVWARGASRRGGGAALEGVASAYCFDAVDDGPLAPRALLAAVVKARKCCARAQRLSADARRCEPLPAPQGAGAGDAAAAAQRLGEEDAEASAWLPAAVGRALGRGAVPVLYNAAWGAEAALVLEADEGEPGAWSVEFPEDEEPVLWLERRTANATARIRAGRSCFDARAGGGRVLVVEAPCDAASVACLPKCCPSGQLLDASGRCAEPPLLALPARDWDPATSAAAPFLAPGRVPLARFRPAGSCLARAFALHRLTPQQAAHWLEHPDVEERFMNVHRCADLQLQVAGAAAAAEAFASCALPALGPAYARVRPLQLLGALLLAAALAALATAPAPARRGVPRLARAAHAACMLLAALLQAGWFLAYRRNDDCEYVAFFTYFFLVATGSWLNVMALNLAWRCWRPGAAGGGARAGLWRRLAPWAAYGWGLPAALAAASVAAFLNREALDRAGAVSPTFFETRTCMGEHRLSLHGSSTLNMGAALYYYVPMGILMVVNVACMWCKTSREAARQKDSLLLDGKATSDISVSEMRRAQLLVLSQLAALAAEAAAWALRPQPPQGGSFVATWEASLQSAFAFSLAATALDAARAAALLALSVDAGTWGRARAHVARWRPRGRVAQAATPADAQETVATRC</sequence>
<feature type="chain" id="PRO_5042933286" description="G-protein coupled receptor" evidence="2">
    <location>
        <begin position="24"/>
        <end position="878"/>
    </location>
</feature>
<dbReference type="InterPro" id="IPR052808">
    <property type="entry name" value="GPCR_Mth-like"/>
</dbReference>
<evidence type="ECO:0000313" key="4">
    <source>
        <dbReference type="Proteomes" id="UP001378592"/>
    </source>
</evidence>
<feature type="signal peptide" evidence="2">
    <location>
        <begin position="1"/>
        <end position="23"/>
    </location>
</feature>
<keyword evidence="1" id="KW-1133">Transmembrane helix</keyword>
<feature type="transmembrane region" description="Helical" evidence="1">
    <location>
        <begin position="620"/>
        <end position="642"/>
    </location>
</feature>
<gene>
    <name evidence="3" type="ORF">R5R35_007367</name>
</gene>
<dbReference type="PANTHER" id="PTHR46953">
    <property type="entry name" value="G-PROTEIN COUPLED RECEPTOR MTH-LIKE 1-RELATED"/>
    <property type="match status" value="1"/>
</dbReference>
<feature type="transmembrane region" description="Helical" evidence="1">
    <location>
        <begin position="662"/>
        <end position="685"/>
    </location>
</feature>
<evidence type="ECO:0008006" key="5">
    <source>
        <dbReference type="Google" id="ProtNLM"/>
    </source>
</evidence>
<accession>A0AAN9YZ24</accession>